<reference evidence="1 2" key="1">
    <citation type="submission" date="2016-10" db="EMBL/GenBank/DDBJ databases">
        <title>Comparative genome analysis of multiple Pseudomonas spp. focuses on biocontrol and plant growth promoting traits.</title>
        <authorList>
            <person name="Tao X.-Y."/>
            <person name="Taylor C.G."/>
        </authorList>
    </citation>
    <scope>NUCLEOTIDE SEQUENCE [LARGE SCALE GENOMIC DNA]</scope>
    <source>
        <strain evidence="1 2">39A2</strain>
    </source>
</reference>
<evidence type="ECO:0000313" key="1">
    <source>
        <dbReference type="EMBL" id="RON55130.1"/>
    </source>
</evidence>
<sequence length="82" mass="9134">MISYTTTKRFWTTHEVALLERLYPDLATVDVAACLGRPLSAVHGKAKALGVKKNQVFWASPLSGRFDGVQGQATRFQKRKRG</sequence>
<proteinExistence type="predicted"/>
<dbReference type="Proteomes" id="UP000283627">
    <property type="component" value="Unassembled WGS sequence"/>
</dbReference>
<organism evidence="1 2">
    <name type="scientific">Pseudomonas frederiksbergensis</name>
    <dbReference type="NCBI Taxonomy" id="104087"/>
    <lineage>
        <taxon>Bacteria</taxon>
        <taxon>Pseudomonadati</taxon>
        <taxon>Pseudomonadota</taxon>
        <taxon>Gammaproteobacteria</taxon>
        <taxon>Pseudomonadales</taxon>
        <taxon>Pseudomonadaceae</taxon>
        <taxon>Pseudomonas</taxon>
    </lineage>
</organism>
<accession>A0A423KMT6</accession>
<protein>
    <submittedName>
        <fullName evidence="1">Uncharacterized protein</fullName>
    </submittedName>
</protein>
<evidence type="ECO:0000313" key="2">
    <source>
        <dbReference type="Proteomes" id="UP000283627"/>
    </source>
</evidence>
<name>A0A423KMT6_9PSED</name>
<dbReference type="AlphaFoldDB" id="A0A423KMT6"/>
<comment type="caution">
    <text evidence="1">The sequence shown here is derived from an EMBL/GenBank/DDBJ whole genome shotgun (WGS) entry which is preliminary data.</text>
</comment>
<dbReference type="EMBL" id="MOBP01000006">
    <property type="protein sequence ID" value="RON55130.1"/>
    <property type="molecule type" value="Genomic_DNA"/>
</dbReference>
<gene>
    <name evidence="1" type="ORF">BK665_12505</name>
</gene>